<keyword evidence="4" id="KW-0539">Nucleus</keyword>
<dbReference type="GO" id="GO:0003697">
    <property type="term" value="F:single-stranded DNA binding"/>
    <property type="evidence" value="ECO:0007669"/>
    <property type="project" value="TreeGrafter"/>
</dbReference>
<dbReference type="GO" id="GO:1902977">
    <property type="term" value="P:mitotic DNA replication preinitiation complex assembly"/>
    <property type="evidence" value="ECO:0007669"/>
    <property type="project" value="TreeGrafter"/>
</dbReference>
<dbReference type="GO" id="GO:0003682">
    <property type="term" value="F:chromatin binding"/>
    <property type="evidence" value="ECO:0007669"/>
    <property type="project" value="TreeGrafter"/>
</dbReference>
<evidence type="ECO:0000256" key="5">
    <source>
        <dbReference type="ARBA" id="ARBA00023306"/>
    </source>
</evidence>
<evidence type="ECO:0000256" key="1">
    <source>
        <dbReference type="ARBA" id="ARBA00004123"/>
    </source>
</evidence>
<dbReference type="PANTHER" id="PTHR10507:SF0">
    <property type="entry name" value="CELL DIVISION CONTROL PROTEIN 45 HOMOLOG"/>
    <property type="match status" value="1"/>
</dbReference>
<evidence type="ECO:0000313" key="6">
    <source>
        <dbReference type="EMBL" id="VFU64399.1"/>
    </source>
</evidence>
<evidence type="ECO:0000256" key="2">
    <source>
        <dbReference type="ARBA" id="ARBA00010727"/>
    </source>
</evidence>
<dbReference type="GO" id="GO:0003688">
    <property type="term" value="F:DNA replication origin binding"/>
    <property type="evidence" value="ECO:0007669"/>
    <property type="project" value="TreeGrafter"/>
</dbReference>
<dbReference type="GO" id="GO:0000727">
    <property type="term" value="P:double-strand break repair via break-induced replication"/>
    <property type="evidence" value="ECO:0007669"/>
    <property type="project" value="TreeGrafter"/>
</dbReference>
<keyword evidence="5" id="KW-0131">Cell cycle</keyword>
<dbReference type="AlphaFoldDB" id="A0A6N2NBE8"/>
<name>A0A6N2NBE8_SALVM</name>
<dbReference type="GO" id="GO:0006270">
    <property type="term" value="P:DNA replication initiation"/>
    <property type="evidence" value="ECO:0007669"/>
    <property type="project" value="InterPro"/>
</dbReference>
<dbReference type="EMBL" id="CAADRP010002262">
    <property type="protein sequence ID" value="VFU64399.1"/>
    <property type="molecule type" value="Genomic_DNA"/>
</dbReference>
<dbReference type="PANTHER" id="PTHR10507">
    <property type="entry name" value="CDC45-RELATED PROTEIN"/>
    <property type="match status" value="1"/>
</dbReference>
<dbReference type="InterPro" id="IPR003874">
    <property type="entry name" value="CDC45"/>
</dbReference>
<organism evidence="6">
    <name type="scientific">Salix viminalis</name>
    <name type="common">Common osier</name>
    <name type="synonym">Basket willow</name>
    <dbReference type="NCBI Taxonomy" id="40686"/>
    <lineage>
        <taxon>Eukaryota</taxon>
        <taxon>Viridiplantae</taxon>
        <taxon>Streptophyta</taxon>
        <taxon>Embryophyta</taxon>
        <taxon>Tracheophyta</taxon>
        <taxon>Spermatophyta</taxon>
        <taxon>Magnoliopsida</taxon>
        <taxon>eudicotyledons</taxon>
        <taxon>Gunneridae</taxon>
        <taxon>Pentapetalae</taxon>
        <taxon>rosids</taxon>
        <taxon>fabids</taxon>
        <taxon>Malpighiales</taxon>
        <taxon>Salicaceae</taxon>
        <taxon>Saliceae</taxon>
        <taxon>Salix</taxon>
    </lineage>
</organism>
<sequence length="156" mass="18480">MNWGCRCDLRWLLNLGRSARVFVVDSHRPIHLHNLNDQNKSMVVLYTSDDEQELANASELNSDDERGRTLTVKMKDDESSRKRMRVYNEDETDPVQLFKKIKREYYRTGTFLMMPSRCLMYDLSHLLGKNTNELFRLTRVSLTDQFVHDRLTNESC</sequence>
<comment type="subcellular location">
    <subcellularLocation>
        <location evidence="1">Nucleus</location>
    </subcellularLocation>
</comment>
<reference evidence="6" key="1">
    <citation type="submission" date="2019-03" db="EMBL/GenBank/DDBJ databases">
        <authorList>
            <person name="Mank J."/>
            <person name="Almeida P."/>
        </authorList>
    </citation>
    <scope>NUCLEOTIDE SEQUENCE</scope>
    <source>
        <strain evidence="6">78183</strain>
    </source>
</reference>
<evidence type="ECO:0000256" key="3">
    <source>
        <dbReference type="ARBA" id="ARBA00022705"/>
    </source>
</evidence>
<keyword evidence="3" id="KW-0235">DNA replication</keyword>
<dbReference type="Pfam" id="PF02724">
    <property type="entry name" value="CDC45"/>
    <property type="match status" value="1"/>
</dbReference>
<evidence type="ECO:0000256" key="4">
    <source>
        <dbReference type="ARBA" id="ARBA00023242"/>
    </source>
</evidence>
<proteinExistence type="inferred from homology"/>
<accession>A0A6N2NBE8</accession>
<comment type="similarity">
    <text evidence="2">Belongs to the CDC45 family.</text>
</comment>
<gene>
    <name evidence="6" type="ORF">SVIM_LOCUS493546</name>
</gene>
<dbReference type="GO" id="GO:0031261">
    <property type="term" value="C:DNA replication preinitiation complex"/>
    <property type="evidence" value="ECO:0007669"/>
    <property type="project" value="TreeGrafter"/>
</dbReference>
<protein>
    <submittedName>
        <fullName evidence="6">Uncharacterized protein</fullName>
    </submittedName>
</protein>